<dbReference type="Gene3D" id="1.20.1250.20">
    <property type="entry name" value="MFS general substrate transporter like domains"/>
    <property type="match status" value="1"/>
</dbReference>
<dbReference type="Pfam" id="PF07690">
    <property type="entry name" value="MFS_1"/>
    <property type="match status" value="1"/>
</dbReference>
<dbReference type="OrthoDB" id="3026777at2759"/>
<comment type="caution">
    <text evidence="7">The sequence shown here is derived from an EMBL/GenBank/DDBJ whole genome shotgun (WGS) entry which is preliminary data.</text>
</comment>
<proteinExistence type="predicted"/>
<gene>
    <name evidence="7" type="ORF">DGYR_LOCUS8259</name>
</gene>
<dbReference type="GO" id="GO:0016020">
    <property type="term" value="C:membrane"/>
    <property type="evidence" value="ECO:0007669"/>
    <property type="project" value="UniProtKB-SubCell"/>
</dbReference>
<evidence type="ECO:0000256" key="6">
    <source>
        <dbReference type="SAM" id="SignalP"/>
    </source>
</evidence>
<feature type="transmembrane region" description="Helical" evidence="5">
    <location>
        <begin position="403"/>
        <end position="422"/>
    </location>
</feature>
<evidence type="ECO:0000313" key="8">
    <source>
        <dbReference type="Proteomes" id="UP000549394"/>
    </source>
</evidence>
<dbReference type="SUPFAM" id="SSF103473">
    <property type="entry name" value="MFS general substrate transporter"/>
    <property type="match status" value="1"/>
</dbReference>
<evidence type="ECO:0000256" key="3">
    <source>
        <dbReference type="ARBA" id="ARBA00022989"/>
    </source>
</evidence>
<keyword evidence="4 5" id="KW-0472">Membrane</keyword>
<keyword evidence="8" id="KW-1185">Reference proteome</keyword>
<name>A0A7I8VWN6_9ANNE</name>
<evidence type="ECO:0000313" key="7">
    <source>
        <dbReference type="EMBL" id="CAD5120126.1"/>
    </source>
</evidence>
<feature type="transmembrane region" description="Helical" evidence="5">
    <location>
        <begin position="127"/>
        <end position="154"/>
    </location>
</feature>
<keyword evidence="6" id="KW-0732">Signal</keyword>
<feature type="chain" id="PRO_5029858537" evidence="6">
    <location>
        <begin position="16"/>
        <end position="457"/>
    </location>
</feature>
<dbReference type="PANTHER" id="PTHR23507:SF1">
    <property type="entry name" value="FI18259P1-RELATED"/>
    <property type="match status" value="1"/>
</dbReference>
<dbReference type="InterPro" id="IPR011701">
    <property type="entry name" value="MFS"/>
</dbReference>
<feature type="transmembrane region" description="Helical" evidence="5">
    <location>
        <begin position="194"/>
        <end position="213"/>
    </location>
</feature>
<accession>A0A7I8VWN6</accession>
<evidence type="ECO:0000256" key="2">
    <source>
        <dbReference type="ARBA" id="ARBA00022692"/>
    </source>
</evidence>
<keyword evidence="2 5" id="KW-0812">Transmembrane</keyword>
<feature type="transmembrane region" description="Helical" evidence="5">
    <location>
        <begin position="166"/>
        <end position="188"/>
    </location>
</feature>
<reference evidence="7 8" key="1">
    <citation type="submission" date="2020-08" db="EMBL/GenBank/DDBJ databases">
        <authorList>
            <person name="Hejnol A."/>
        </authorList>
    </citation>
    <scope>NUCLEOTIDE SEQUENCE [LARGE SCALE GENOMIC DNA]</scope>
</reference>
<evidence type="ECO:0000256" key="1">
    <source>
        <dbReference type="ARBA" id="ARBA00004141"/>
    </source>
</evidence>
<comment type="subcellular location">
    <subcellularLocation>
        <location evidence="1">Membrane</location>
        <topology evidence="1">Multi-pass membrane protein</topology>
    </subcellularLocation>
</comment>
<feature type="transmembrane region" description="Helical" evidence="5">
    <location>
        <begin position="341"/>
        <end position="362"/>
    </location>
</feature>
<dbReference type="Proteomes" id="UP000549394">
    <property type="component" value="Unassembled WGS sequence"/>
</dbReference>
<feature type="signal peptide" evidence="6">
    <location>
        <begin position="1"/>
        <end position="15"/>
    </location>
</feature>
<dbReference type="GO" id="GO:0022857">
    <property type="term" value="F:transmembrane transporter activity"/>
    <property type="evidence" value="ECO:0007669"/>
    <property type="project" value="InterPro"/>
</dbReference>
<protein>
    <submittedName>
        <fullName evidence="7">DgyrCDS8704</fullName>
    </submittedName>
</protein>
<feature type="transmembrane region" description="Helical" evidence="5">
    <location>
        <begin position="284"/>
        <end position="304"/>
    </location>
</feature>
<feature type="transmembrane region" description="Helical" evidence="5">
    <location>
        <begin position="101"/>
        <end position="121"/>
    </location>
</feature>
<dbReference type="PANTHER" id="PTHR23507">
    <property type="entry name" value="ZGC:174356"/>
    <property type="match status" value="1"/>
</dbReference>
<evidence type="ECO:0000256" key="4">
    <source>
        <dbReference type="ARBA" id="ARBA00023136"/>
    </source>
</evidence>
<feature type="transmembrane region" description="Helical" evidence="5">
    <location>
        <begin position="374"/>
        <end position="397"/>
    </location>
</feature>
<keyword evidence="3 5" id="KW-1133">Transmembrane helix</keyword>
<evidence type="ECO:0000256" key="5">
    <source>
        <dbReference type="SAM" id="Phobius"/>
    </source>
</evidence>
<sequence>MTWACISDFLSSYLAEIVLFFYDTADKAKEPVTKLLLYERSCWDLLDRVNCSSDNINNKLLQARSSTYLMGYKTCLEIPTLILGIIFGASSDKIGRRTPMLMVCFGTVISSILAMVDTAILGKSYGIPLLISGFVQGSLAPGFLLSVACFGYLADRIGEDNRTKRYNVMEGVQNVANLFGSLLAASLVDYDGGGSVYIVVLVLILGTVLSIVFSKREEHEKSNGCEMSEAKKTFETLRKEREGKHALWLLIFMGCVHKSCISATEELVLVFCRRKPLLWTKATYCYWRAATFGGLAIVCILILPTLQSKGVDDRKIILTGIFCKSLELLVIWWGATSTWTLFLATLIGAGGGGVLSTIRGACTQLVDSDEIGKLLAVSLAASHLSTLLGVSISLAIYAVTVNVWSKCAFVVLFGFMALNLIAAQFGTRWLMLSKTERRHIGATKQTNTKDLVNKGNI</sequence>
<dbReference type="EMBL" id="CAJFCJ010000012">
    <property type="protein sequence ID" value="CAD5120126.1"/>
    <property type="molecule type" value="Genomic_DNA"/>
</dbReference>
<dbReference type="InterPro" id="IPR036259">
    <property type="entry name" value="MFS_trans_sf"/>
</dbReference>
<dbReference type="AlphaFoldDB" id="A0A7I8VWN6"/>
<organism evidence="7 8">
    <name type="scientific">Dimorphilus gyrociliatus</name>
    <dbReference type="NCBI Taxonomy" id="2664684"/>
    <lineage>
        <taxon>Eukaryota</taxon>
        <taxon>Metazoa</taxon>
        <taxon>Spiralia</taxon>
        <taxon>Lophotrochozoa</taxon>
        <taxon>Annelida</taxon>
        <taxon>Polychaeta</taxon>
        <taxon>Polychaeta incertae sedis</taxon>
        <taxon>Dinophilidae</taxon>
        <taxon>Dimorphilus</taxon>
    </lineage>
</organism>